<feature type="transmembrane region" description="Helical" evidence="1">
    <location>
        <begin position="189"/>
        <end position="214"/>
    </location>
</feature>
<accession>A0A4Q9KD48</accession>
<keyword evidence="1" id="KW-0812">Transmembrane</keyword>
<keyword evidence="1" id="KW-1133">Transmembrane helix</keyword>
<name>A0A4Q9KD48_9ACTN</name>
<organism evidence="2 3">
    <name type="scientific">Propioniciclava sinopodophylli</name>
    <dbReference type="NCBI Taxonomy" id="1837344"/>
    <lineage>
        <taxon>Bacteria</taxon>
        <taxon>Bacillati</taxon>
        <taxon>Actinomycetota</taxon>
        <taxon>Actinomycetes</taxon>
        <taxon>Propionibacteriales</taxon>
        <taxon>Propionibacteriaceae</taxon>
        <taxon>Propioniciclava</taxon>
    </lineage>
</organism>
<dbReference type="InterPro" id="IPR011138">
    <property type="entry name" value="Cytochrome_b-558"/>
</dbReference>
<evidence type="ECO:0000313" key="2">
    <source>
        <dbReference type="EMBL" id="TBT84336.1"/>
    </source>
</evidence>
<gene>
    <name evidence="2" type="ORF">ET989_09335</name>
</gene>
<protein>
    <submittedName>
        <fullName evidence="2">Succinate dehydrogenase cytochrome b subunit</fullName>
    </submittedName>
</protein>
<dbReference type="CDD" id="cd03498">
    <property type="entry name" value="SQR_TypeB_2_TM"/>
    <property type="match status" value="1"/>
</dbReference>
<dbReference type="GO" id="GO:0016020">
    <property type="term" value="C:membrane"/>
    <property type="evidence" value="ECO:0007669"/>
    <property type="project" value="InterPro"/>
</dbReference>
<dbReference type="EMBL" id="SDMQ01000008">
    <property type="protein sequence ID" value="TBT84336.1"/>
    <property type="molecule type" value="Genomic_DNA"/>
</dbReference>
<reference evidence="2 3" key="1">
    <citation type="submission" date="2019-01" db="EMBL/GenBank/DDBJ databases">
        <title>Lactibacter flavus gen. nov., sp. nov., a novel bacterium of the family Propionibacteriaceae isolated from raw milk and dairy products.</title>
        <authorList>
            <person name="Huptas C."/>
            <person name="Wenning M."/>
            <person name="Breitenwieser F."/>
            <person name="Doll E."/>
            <person name="Von Neubeck M."/>
            <person name="Busse H.-J."/>
            <person name="Scherer S."/>
        </authorList>
    </citation>
    <scope>NUCLEOTIDE SEQUENCE [LARGE SCALE GENOMIC DNA]</scope>
    <source>
        <strain evidence="2 3">KCTC 33808</strain>
    </source>
</reference>
<dbReference type="AlphaFoldDB" id="A0A4Q9KD48"/>
<dbReference type="Gene3D" id="1.20.1300.10">
    <property type="entry name" value="Fumarate reductase/succinate dehydrogenase, transmembrane subunit"/>
    <property type="match status" value="1"/>
</dbReference>
<dbReference type="SUPFAM" id="SSF81343">
    <property type="entry name" value="Fumarate reductase respiratory complex transmembrane subunits"/>
    <property type="match status" value="1"/>
</dbReference>
<dbReference type="OrthoDB" id="9788081at2"/>
<dbReference type="Proteomes" id="UP000292373">
    <property type="component" value="Unassembled WGS sequence"/>
</dbReference>
<keyword evidence="3" id="KW-1185">Reference proteome</keyword>
<keyword evidence="1" id="KW-0472">Membrane</keyword>
<feature type="transmembrane region" description="Helical" evidence="1">
    <location>
        <begin position="98"/>
        <end position="119"/>
    </location>
</feature>
<evidence type="ECO:0000256" key="1">
    <source>
        <dbReference type="SAM" id="Phobius"/>
    </source>
</evidence>
<feature type="transmembrane region" description="Helical" evidence="1">
    <location>
        <begin position="147"/>
        <end position="168"/>
    </location>
</feature>
<sequence>MKVVMAITGLIMVGFLLMHMYGNLKVFLGADAFNHYAHWLKGDILYPLVPSGWFIWIFRLVMLASIVAHIWSAAVLTGRAHAARSTKYVTTKRLSQTYAARTMRWGGVILLVGLIFHLLQFTTQTVQTGFTAGAEPYEMTVGAFGNWWLVLLYAVWVGIVCSHVRHGVWSALTTLGANTSPAARSFLNGLAWVIAVVLFVGFMIMPLAVLFGWVN</sequence>
<feature type="transmembrane region" description="Helical" evidence="1">
    <location>
        <begin position="53"/>
        <end position="77"/>
    </location>
</feature>
<dbReference type="NCBIfam" id="TIGR02046">
    <property type="entry name" value="sdhC_b558_fam"/>
    <property type="match status" value="1"/>
</dbReference>
<evidence type="ECO:0000313" key="3">
    <source>
        <dbReference type="Proteomes" id="UP000292373"/>
    </source>
</evidence>
<dbReference type="InterPro" id="IPR034804">
    <property type="entry name" value="SQR/QFR_C/D"/>
</dbReference>
<proteinExistence type="predicted"/>
<dbReference type="RefSeq" id="WP_131168265.1">
    <property type="nucleotide sequence ID" value="NZ_SDMQ01000008.1"/>
</dbReference>
<comment type="caution">
    <text evidence="2">The sequence shown here is derived from an EMBL/GenBank/DDBJ whole genome shotgun (WGS) entry which is preliminary data.</text>
</comment>